<evidence type="ECO:0000256" key="8">
    <source>
        <dbReference type="ARBA" id="ARBA00077720"/>
    </source>
</evidence>
<keyword evidence="11" id="KW-0175">Coiled coil</keyword>
<evidence type="ECO:0000256" key="7">
    <source>
        <dbReference type="ARBA" id="ARBA00077380"/>
    </source>
</evidence>
<dbReference type="NCBIfam" id="TIGR00570">
    <property type="entry name" value="cdk7"/>
    <property type="match status" value="1"/>
</dbReference>
<dbReference type="PROSITE" id="PS00518">
    <property type="entry name" value="ZF_RING_1"/>
    <property type="match status" value="1"/>
</dbReference>
<protein>
    <recommendedName>
        <fullName evidence="6">CDK-activating kinase assembly factor MAT1</fullName>
    </recommendedName>
    <alternativeName>
        <fullName evidence="9">CDK7/cyclin-H assembly factor</fullName>
    </alternativeName>
    <alternativeName>
        <fullName evidence="7">Menage a trois</fullName>
    </alternativeName>
    <alternativeName>
        <fullName evidence="8">RING finger protein MAT1</fullName>
    </alternativeName>
</protein>
<evidence type="ECO:0000256" key="1">
    <source>
        <dbReference type="ARBA" id="ARBA00004123"/>
    </source>
</evidence>
<evidence type="ECO:0000256" key="10">
    <source>
        <dbReference type="PROSITE-ProRule" id="PRU00175"/>
    </source>
</evidence>
<dbReference type="InterPro" id="IPR013083">
    <property type="entry name" value="Znf_RING/FYVE/PHD"/>
</dbReference>
<dbReference type="Pfam" id="PF06391">
    <property type="entry name" value="MAT1"/>
    <property type="match status" value="1"/>
</dbReference>
<keyword evidence="5" id="KW-0539">Nucleus</keyword>
<evidence type="ECO:0000256" key="3">
    <source>
        <dbReference type="ARBA" id="ARBA00022771"/>
    </source>
</evidence>
<dbReference type="SMART" id="SM00184">
    <property type="entry name" value="RING"/>
    <property type="match status" value="1"/>
</dbReference>
<dbReference type="Pfam" id="PF17121">
    <property type="entry name" value="zf-C3HC4_5"/>
    <property type="match status" value="1"/>
</dbReference>
<dbReference type="AlphaFoldDB" id="A0A4Y7NMG6"/>
<dbReference type="GO" id="GO:0005675">
    <property type="term" value="C:transcription factor TFIIH holo complex"/>
    <property type="evidence" value="ECO:0007669"/>
    <property type="project" value="InterPro"/>
</dbReference>
<dbReference type="InterPro" id="IPR001841">
    <property type="entry name" value="Znf_RING"/>
</dbReference>
<dbReference type="InterPro" id="IPR004575">
    <property type="entry name" value="MAT1/Tfb3"/>
</dbReference>
<comment type="subcellular location">
    <subcellularLocation>
        <location evidence="1">Nucleus</location>
    </subcellularLocation>
</comment>
<dbReference type="GO" id="GO:0006289">
    <property type="term" value="P:nucleotide-excision repair"/>
    <property type="evidence" value="ECO:0007669"/>
    <property type="project" value="InterPro"/>
</dbReference>
<dbReference type="PROSITE" id="PS50089">
    <property type="entry name" value="ZF_RING_2"/>
    <property type="match status" value="1"/>
</dbReference>
<dbReference type="SUPFAM" id="SSF57850">
    <property type="entry name" value="RING/U-box"/>
    <property type="match status" value="1"/>
</dbReference>
<dbReference type="PANTHER" id="PTHR12683:SF13">
    <property type="entry name" value="CDK-ACTIVATING KINASE ASSEMBLY FACTOR MAT1"/>
    <property type="match status" value="1"/>
</dbReference>
<evidence type="ECO:0000256" key="4">
    <source>
        <dbReference type="ARBA" id="ARBA00022833"/>
    </source>
</evidence>
<name>A0A4Y7NMG6_9CRUS</name>
<dbReference type="CDD" id="cd16517">
    <property type="entry name" value="RING-HC_MAT1"/>
    <property type="match status" value="1"/>
</dbReference>
<dbReference type="GO" id="GO:0061575">
    <property type="term" value="F:cyclin-dependent protein serine/threonine kinase activator activity"/>
    <property type="evidence" value="ECO:0007669"/>
    <property type="project" value="InterPro"/>
</dbReference>
<dbReference type="Pfam" id="PF25811">
    <property type="entry name" value="CAK-anch_MAT1"/>
    <property type="match status" value="1"/>
</dbReference>
<evidence type="ECO:0000256" key="6">
    <source>
        <dbReference type="ARBA" id="ARBA00074719"/>
    </source>
</evidence>
<dbReference type="GO" id="GO:0008270">
    <property type="term" value="F:zinc ion binding"/>
    <property type="evidence" value="ECO:0007669"/>
    <property type="project" value="UniProtKB-KW"/>
</dbReference>
<dbReference type="PANTHER" id="PTHR12683">
    <property type="entry name" value="CDK-ACTIVATING KINASE ASSEMBLY FACTOR MAT1"/>
    <property type="match status" value="1"/>
</dbReference>
<evidence type="ECO:0000256" key="2">
    <source>
        <dbReference type="ARBA" id="ARBA00022723"/>
    </source>
</evidence>
<sequence length="343" mass="38514">MDDQTCPKCKTTKYRNPAMVLMVNACGHALCESCVELLFAKGSGACPECKIPLRRNNFRVQLFEDSAVDKEVDIRKRILKEFNKRQEDFPTLREYNDYLEEVETIIFNLVFDVDTTNTNKIIDNYKRENKDITQRNKNRQSQEEMELEELLEAEKTQQQEKANLYVNAELEEKKQKHKAREKLIDELMFSDADAKSIVASHVQATAAIAKEQPKLAAASGGAAVVKSSKFSSGIQIGLRGTQNSFLPIPKQEELPLYSYTATVFDYNGPTPPAIETLGRLNYFANIRAANTAERAGGYTEALSCCRALQEAMGGLFYCPQSSHKNFSTAVTDLAGEVDDMETT</sequence>
<feature type="domain" description="RING-type" evidence="12">
    <location>
        <begin position="6"/>
        <end position="50"/>
    </location>
</feature>
<evidence type="ECO:0000256" key="9">
    <source>
        <dbReference type="ARBA" id="ARBA00083888"/>
    </source>
</evidence>
<dbReference type="InterPro" id="IPR017907">
    <property type="entry name" value="Znf_RING_CS"/>
</dbReference>
<gene>
    <name evidence="13" type="primary">EOG090X0BPM</name>
</gene>
<dbReference type="GO" id="GO:0006357">
    <property type="term" value="P:regulation of transcription by RNA polymerase II"/>
    <property type="evidence" value="ECO:0007669"/>
    <property type="project" value="TreeGrafter"/>
</dbReference>
<dbReference type="InterPro" id="IPR057657">
    <property type="entry name" value="MAT1_CAK-anch"/>
</dbReference>
<accession>A0A4Y7NMG6</accession>
<dbReference type="Gene3D" id="3.30.40.10">
    <property type="entry name" value="Zinc/RING finger domain, C3HC4 (zinc finger)"/>
    <property type="match status" value="1"/>
</dbReference>
<organism evidence="13">
    <name type="scientific">Simocephalus serrulatus</name>
    <dbReference type="NCBI Taxonomy" id="117539"/>
    <lineage>
        <taxon>Eukaryota</taxon>
        <taxon>Metazoa</taxon>
        <taxon>Ecdysozoa</taxon>
        <taxon>Arthropoda</taxon>
        <taxon>Crustacea</taxon>
        <taxon>Branchiopoda</taxon>
        <taxon>Diplostraca</taxon>
        <taxon>Cladocera</taxon>
        <taxon>Anomopoda</taxon>
        <taxon>Daphniidae</taxon>
        <taxon>Simocephalus</taxon>
    </lineage>
</organism>
<evidence type="ECO:0000256" key="11">
    <source>
        <dbReference type="SAM" id="Coils"/>
    </source>
</evidence>
<evidence type="ECO:0000256" key="5">
    <source>
        <dbReference type="ARBA" id="ARBA00023242"/>
    </source>
</evidence>
<evidence type="ECO:0000259" key="12">
    <source>
        <dbReference type="PROSITE" id="PS50089"/>
    </source>
</evidence>
<feature type="coiled-coil region" evidence="11">
    <location>
        <begin position="122"/>
        <end position="160"/>
    </location>
</feature>
<dbReference type="InterPro" id="IPR015877">
    <property type="entry name" value="MAT1_centre"/>
</dbReference>
<proteinExistence type="evidence at transcript level"/>
<keyword evidence="4" id="KW-0862">Zinc</keyword>
<keyword evidence="2" id="KW-0479">Metal-binding</keyword>
<dbReference type="EMBL" id="LR024830">
    <property type="protein sequence ID" value="SVE94449.1"/>
    <property type="molecule type" value="mRNA"/>
</dbReference>
<reference evidence="13" key="1">
    <citation type="submission" date="2018-08" db="EMBL/GenBank/DDBJ databases">
        <authorList>
            <person name="Cornetti L."/>
        </authorList>
    </citation>
    <scope>NUCLEOTIDE SEQUENCE</scope>
    <source>
        <strain evidence="13">OM-SAIQ-clone2</strain>
    </source>
</reference>
<evidence type="ECO:0000313" key="13">
    <source>
        <dbReference type="EMBL" id="SVE94449.1"/>
    </source>
</evidence>
<dbReference type="FunFam" id="3.30.40.10:FF:000037">
    <property type="entry name" value="Cdk-activating kinase assembly factor MAT1, centre"/>
    <property type="match status" value="1"/>
</dbReference>
<keyword evidence="3 10" id="KW-0863">Zinc-finger</keyword>